<dbReference type="Gene3D" id="4.10.80.30">
    <property type="entry name" value="DNA polymerase, domain 6"/>
    <property type="match status" value="1"/>
</dbReference>
<evidence type="ECO:0000259" key="3">
    <source>
        <dbReference type="SMART" id="SM00047"/>
    </source>
</evidence>
<dbReference type="STRING" id="119224.AKK44_03705"/>
<name>A0A0P6SMQ3_9STRE</name>
<keyword evidence="5" id="KW-1185">Reference proteome</keyword>
<dbReference type="Proteomes" id="UP000049578">
    <property type="component" value="Unassembled WGS sequence"/>
</dbReference>
<keyword evidence="2" id="KW-0378">Hydrolase</keyword>
<comment type="caution">
    <text evidence="4">The sequence shown here is derived from an EMBL/GenBank/DDBJ whole genome shotgun (WGS) entry which is preliminary data.</text>
</comment>
<accession>A0A0P6SMQ3</accession>
<dbReference type="RefSeq" id="WP_054278561.1">
    <property type="nucleotide sequence ID" value="NZ_LHQM01000010.1"/>
</dbReference>
<protein>
    <submittedName>
        <fullName evidence="4">N-acetylmuramidase</fullName>
    </submittedName>
</protein>
<sequence length="199" mass="22244">MKKKKRTRNTQSPSNNLVVWLLVGNALLTLWSLQMGRKALTPYATSNTTAFISQVSHSAQAVAQKHRLYSSVMLAQAILESNNGQSQLSQKPYYNFFGIKGNHQGRSVILPTLEDDGHGNLYQIDAAFRSYGDMVAGFKDYADVLQDPLYQQTHKQPMSSYQQATAALTGTYATDTSYGNKLNDLIEIYQLTYFDGPMK</sequence>
<dbReference type="Gene3D" id="1.10.530.10">
    <property type="match status" value="1"/>
</dbReference>
<evidence type="ECO:0000256" key="2">
    <source>
        <dbReference type="ARBA" id="ARBA00022801"/>
    </source>
</evidence>
<evidence type="ECO:0000313" key="5">
    <source>
        <dbReference type="Proteomes" id="UP000049578"/>
    </source>
</evidence>
<organism evidence="4 5">
    <name type="scientific">Streptococcus phocae</name>
    <dbReference type="NCBI Taxonomy" id="119224"/>
    <lineage>
        <taxon>Bacteria</taxon>
        <taxon>Bacillati</taxon>
        <taxon>Bacillota</taxon>
        <taxon>Bacilli</taxon>
        <taxon>Lactobacillales</taxon>
        <taxon>Streptococcaceae</taxon>
        <taxon>Streptococcus</taxon>
    </lineage>
</organism>
<dbReference type="PANTHER" id="PTHR33308">
    <property type="entry name" value="PEPTIDOGLYCAN HYDROLASE FLGJ"/>
    <property type="match status" value="1"/>
</dbReference>
<dbReference type="EMBL" id="LHQM01000010">
    <property type="protein sequence ID" value="KPJ22761.1"/>
    <property type="molecule type" value="Genomic_DNA"/>
</dbReference>
<proteinExistence type="inferred from homology"/>
<reference evidence="4 5" key="1">
    <citation type="submission" date="2015-08" db="EMBL/GenBank/DDBJ databases">
        <title>Genome sequence of Streptococcus phocae subsp. phocae ATCC 51973T isolated from liver specimen obtained from seal.</title>
        <authorList>
            <person name="Avendano-Herrera R."/>
        </authorList>
    </citation>
    <scope>NUCLEOTIDE SEQUENCE [LARGE SCALE GENOMIC DNA]</scope>
    <source>
        <strain evidence="4 5">ATCC 51973</strain>
    </source>
</reference>
<dbReference type="Pfam" id="PF01832">
    <property type="entry name" value="Glucosaminidase"/>
    <property type="match status" value="1"/>
</dbReference>
<dbReference type="AlphaFoldDB" id="A0A0P6SMQ3"/>
<dbReference type="InterPro" id="IPR002901">
    <property type="entry name" value="MGlyc_endo_b_GlcNAc-like_dom"/>
</dbReference>
<feature type="domain" description="Mannosyl-glycoprotein endo-beta-N-acetylglucosamidase-like" evidence="3">
    <location>
        <begin position="38"/>
        <end position="195"/>
    </location>
</feature>
<dbReference type="GO" id="GO:0004040">
    <property type="term" value="F:amidase activity"/>
    <property type="evidence" value="ECO:0007669"/>
    <property type="project" value="InterPro"/>
</dbReference>
<dbReference type="SMART" id="SM00047">
    <property type="entry name" value="LYZ2"/>
    <property type="match status" value="1"/>
</dbReference>
<dbReference type="PATRIC" id="fig|119224.3.peg.270"/>
<gene>
    <name evidence="4" type="ORF">AKK44_03705</name>
</gene>
<dbReference type="PRINTS" id="PR01002">
    <property type="entry name" value="FLGFLGJ"/>
</dbReference>
<comment type="similarity">
    <text evidence="1">Belongs to the glycosyl hydrolase 73 family.</text>
</comment>
<evidence type="ECO:0000313" key="4">
    <source>
        <dbReference type="EMBL" id="KPJ22761.1"/>
    </source>
</evidence>
<evidence type="ECO:0000256" key="1">
    <source>
        <dbReference type="ARBA" id="ARBA00010266"/>
    </source>
</evidence>
<dbReference type="InterPro" id="IPR051056">
    <property type="entry name" value="Glycosyl_Hydrolase_73"/>
</dbReference>
<dbReference type="PANTHER" id="PTHR33308:SF9">
    <property type="entry name" value="PEPTIDOGLYCAN HYDROLASE FLGJ"/>
    <property type="match status" value="1"/>
</dbReference>